<sequence>MAGNQGTSRFSPSSSSQQNNRGSLRGRGSTNRRGGLMSARGGFASNPYVISQAISNHMQPRQVNRSQASSSVPVPKDAQAPKDGITTVSTGMQTLEIASGDKVDASGQDEKGNKTSDGPTISCNNCIILRKRIVELEALVQSNHKVDNASNAATSADTDVSNLADAFEKGVEPFRHMFGDFVMEIRRISPESQAKNDKAEPAIEEQSPKMSSFPKDTIMSESTEPTTLVPQESKGKRLSASSLDSPMPDIPQLTIQDMANSEVPVTTKTVPRTDAHTDATLQRSSRLPPNLPLPEQRSEKGMGSLPKTDMRTVKASLDMSQWAGKKFPSDATSDNTATSPEQSGRQTPTETQPGKTSVMGSRWATGETDASSPLSPDKRKPSMGRSKWPKKTCPNGKKW</sequence>
<evidence type="ECO:0000256" key="1">
    <source>
        <dbReference type="SAM" id="MobiDB-lite"/>
    </source>
</evidence>
<feature type="compositionally biased region" description="Polar residues" evidence="1">
    <location>
        <begin position="261"/>
        <end position="270"/>
    </location>
</feature>
<feature type="compositionally biased region" description="Low complexity" evidence="1">
    <location>
        <begin position="8"/>
        <end position="23"/>
    </location>
</feature>
<feature type="compositionally biased region" description="Basic and acidic residues" evidence="1">
    <location>
        <begin position="190"/>
        <end position="201"/>
    </location>
</feature>
<protein>
    <submittedName>
        <fullName evidence="2">Uncharacterized protein</fullName>
    </submittedName>
</protein>
<organism evidence="2 3">
    <name type="scientific">Aplosporella prunicola CBS 121167</name>
    <dbReference type="NCBI Taxonomy" id="1176127"/>
    <lineage>
        <taxon>Eukaryota</taxon>
        <taxon>Fungi</taxon>
        <taxon>Dikarya</taxon>
        <taxon>Ascomycota</taxon>
        <taxon>Pezizomycotina</taxon>
        <taxon>Dothideomycetes</taxon>
        <taxon>Dothideomycetes incertae sedis</taxon>
        <taxon>Botryosphaeriales</taxon>
        <taxon>Aplosporellaceae</taxon>
        <taxon>Aplosporella</taxon>
    </lineage>
</organism>
<feature type="region of interest" description="Disordered" evidence="1">
    <location>
        <begin position="58"/>
        <end position="121"/>
    </location>
</feature>
<name>A0A6A6B1Y5_9PEZI</name>
<dbReference type="AlphaFoldDB" id="A0A6A6B1Y5"/>
<feature type="compositionally biased region" description="Polar residues" evidence="1">
    <location>
        <begin position="58"/>
        <end position="72"/>
    </location>
</feature>
<feature type="compositionally biased region" description="Polar residues" evidence="1">
    <location>
        <begin position="219"/>
        <end position="230"/>
    </location>
</feature>
<proteinExistence type="predicted"/>
<reference evidence="2" key="1">
    <citation type="journal article" date="2020" name="Stud. Mycol.">
        <title>101 Dothideomycetes genomes: a test case for predicting lifestyles and emergence of pathogens.</title>
        <authorList>
            <person name="Haridas S."/>
            <person name="Albert R."/>
            <person name="Binder M."/>
            <person name="Bloem J."/>
            <person name="Labutti K."/>
            <person name="Salamov A."/>
            <person name="Andreopoulos B."/>
            <person name="Baker S."/>
            <person name="Barry K."/>
            <person name="Bills G."/>
            <person name="Bluhm B."/>
            <person name="Cannon C."/>
            <person name="Castanera R."/>
            <person name="Culley D."/>
            <person name="Daum C."/>
            <person name="Ezra D."/>
            <person name="Gonzalez J."/>
            <person name="Henrissat B."/>
            <person name="Kuo A."/>
            <person name="Liang C."/>
            <person name="Lipzen A."/>
            <person name="Lutzoni F."/>
            <person name="Magnuson J."/>
            <person name="Mondo S."/>
            <person name="Nolan M."/>
            <person name="Ohm R."/>
            <person name="Pangilinan J."/>
            <person name="Park H.-J."/>
            <person name="Ramirez L."/>
            <person name="Alfaro M."/>
            <person name="Sun H."/>
            <person name="Tritt A."/>
            <person name="Yoshinaga Y."/>
            <person name="Zwiers L.-H."/>
            <person name="Turgeon B."/>
            <person name="Goodwin S."/>
            <person name="Spatafora J."/>
            <person name="Crous P."/>
            <person name="Grigoriev I."/>
        </authorList>
    </citation>
    <scope>NUCLEOTIDE SEQUENCE</scope>
    <source>
        <strain evidence="2">CBS 121167</strain>
    </source>
</reference>
<dbReference type="GeneID" id="54299955"/>
<feature type="region of interest" description="Disordered" evidence="1">
    <location>
        <begin position="1"/>
        <end position="42"/>
    </location>
</feature>
<feature type="compositionally biased region" description="Polar residues" evidence="1">
    <location>
        <begin position="330"/>
        <end position="359"/>
    </location>
</feature>
<keyword evidence="3" id="KW-1185">Reference proteome</keyword>
<evidence type="ECO:0000313" key="3">
    <source>
        <dbReference type="Proteomes" id="UP000799438"/>
    </source>
</evidence>
<feature type="region of interest" description="Disordered" evidence="1">
    <location>
        <begin position="261"/>
        <end position="399"/>
    </location>
</feature>
<accession>A0A6A6B1Y5</accession>
<feature type="region of interest" description="Disordered" evidence="1">
    <location>
        <begin position="190"/>
        <end position="247"/>
    </location>
</feature>
<dbReference type="EMBL" id="ML995499">
    <property type="protein sequence ID" value="KAF2137826.1"/>
    <property type="molecule type" value="Genomic_DNA"/>
</dbReference>
<dbReference type="Proteomes" id="UP000799438">
    <property type="component" value="Unassembled WGS sequence"/>
</dbReference>
<gene>
    <name evidence="2" type="ORF">K452DRAFT_301557</name>
</gene>
<dbReference type="RefSeq" id="XP_033393541.1">
    <property type="nucleotide sequence ID" value="XM_033542458.1"/>
</dbReference>
<feature type="compositionally biased region" description="Basic and acidic residues" evidence="1">
    <location>
        <begin position="99"/>
        <end position="114"/>
    </location>
</feature>
<evidence type="ECO:0000313" key="2">
    <source>
        <dbReference type="EMBL" id="KAF2137826.1"/>
    </source>
</evidence>